<name>A0A183ICD8_9BILA</name>
<dbReference type="InterPro" id="IPR026741">
    <property type="entry name" value="SNO"/>
</dbReference>
<gene>
    <name evidence="9" type="ORF">SBAD_LOCUS1282</name>
</gene>
<protein>
    <submittedName>
        <fullName evidence="11">AAA_34 domain-containing protein</fullName>
    </submittedName>
</protein>
<organism evidence="11">
    <name type="scientific">Soboliphyme baturini</name>
    <dbReference type="NCBI Taxonomy" id="241478"/>
    <lineage>
        <taxon>Eukaryota</taxon>
        <taxon>Metazoa</taxon>
        <taxon>Ecdysozoa</taxon>
        <taxon>Nematoda</taxon>
        <taxon>Enoplea</taxon>
        <taxon>Dorylaimia</taxon>
        <taxon>Dioctophymatida</taxon>
        <taxon>Dioctophymatoidea</taxon>
        <taxon>Soboliphymatidae</taxon>
        <taxon>Soboliphyme</taxon>
    </lineage>
</organism>
<reference evidence="11" key="1">
    <citation type="submission" date="2016-06" db="UniProtKB">
        <authorList>
            <consortium name="WormBaseParasite"/>
        </authorList>
    </citation>
    <scope>IDENTIFICATION</scope>
</reference>
<dbReference type="GO" id="GO:0031490">
    <property type="term" value="F:chromatin DNA binding"/>
    <property type="evidence" value="ECO:0007669"/>
    <property type="project" value="TreeGrafter"/>
</dbReference>
<feature type="compositionally biased region" description="Basic and acidic residues" evidence="5">
    <location>
        <begin position="959"/>
        <end position="970"/>
    </location>
</feature>
<dbReference type="OrthoDB" id="421838at2759"/>
<feature type="region of interest" description="Disordered" evidence="5">
    <location>
        <begin position="835"/>
        <end position="971"/>
    </location>
</feature>
<dbReference type="Gene3D" id="3.40.50.300">
    <property type="entry name" value="P-loop containing nucleotide triphosphate hydrolases"/>
    <property type="match status" value="2"/>
</dbReference>
<evidence type="ECO:0000259" key="8">
    <source>
        <dbReference type="Pfam" id="PF25373"/>
    </source>
</evidence>
<dbReference type="InterPro" id="IPR027417">
    <property type="entry name" value="P-loop_NTPase"/>
</dbReference>
<evidence type="ECO:0000256" key="3">
    <source>
        <dbReference type="ARBA" id="ARBA00023054"/>
    </source>
</evidence>
<proteinExistence type="inferred from homology"/>
<feature type="compositionally biased region" description="Low complexity" evidence="5">
    <location>
        <begin position="854"/>
        <end position="870"/>
    </location>
</feature>
<dbReference type="PANTHER" id="PTHR12706">
    <property type="entry name" value="STRAWBERRY NOTCH-RELATED"/>
    <property type="match status" value="1"/>
</dbReference>
<evidence type="ECO:0000259" key="7">
    <source>
        <dbReference type="Pfam" id="PF13872"/>
    </source>
</evidence>
<feature type="compositionally biased region" description="Basic and acidic residues" evidence="5">
    <location>
        <begin position="837"/>
        <end position="850"/>
    </location>
</feature>
<dbReference type="FunFam" id="3.40.50.300:FF:000282">
    <property type="entry name" value="Strawberry notch homolog 1 (Drosophila)"/>
    <property type="match status" value="1"/>
</dbReference>
<feature type="compositionally biased region" description="Acidic residues" evidence="5">
    <location>
        <begin position="946"/>
        <end position="958"/>
    </location>
</feature>
<dbReference type="InterPro" id="IPR026937">
    <property type="entry name" value="SBNO_Helicase_C_dom"/>
</dbReference>
<dbReference type="PANTHER" id="PTHR12706:SF30">
    <property type="entry name" value="PROTEIN STRAWBERRY NOTCH-RELATED"/>
    <property type="match status" value="1"/>
</dbReference>
<keyword evidence="10" id="KW-1185">Reference proteome</keyword>
<feature type="compositionally biased region" description="Basic residues" evidence="5">
    <location>
        <begin position="926"/>
        <end position="942"/>
    </location>
</feature>
<feature type="domain" description="SBNO alpha/beta" evidence="8">
    <location>
        <begin position="1330"/>
        <end position="1447"/>
    </location>
</feature>
<dbReference type="GO" id="GO:0006355">
    <property type="term" value="P:regulation of DNA-templated transcription"/>
    <property type="evidence" value="ECO:0007669"/>
    <property type="project" value="InterPro"/>
</dbReference>
<feature type="domain" description="Strawberry notch AAA" evidence="7">
    <location>
        <begin position="370"/>
        <end position="675"/>
    </location>
</feature>
<comment type="similarity">
    <text evidence="2">Belongs to the SBNO family.</text>
</comment>
<evidence type="ECO:0000313" key="11">
    <source>
        <dbReference type="WBParaSite" id="SBAD_0000133901-mRNA-1"/>
    </source>
</evidence>
<evidence type="ECO:0000256" key="4">
    <source>
        <dbReference type="ARBA" id="ARBA00023242"/>
    </source>
</evidence>
<comment type="subcellular location">
    <subcellularLocation>
        <location evidence="1">Nucleus</location>
    </subcellularLocation>
</comment>
<dbReference type="WBParaSite" id="SBAD_0000133901-mRNA-1">
    <property type="protein sequence ID" value="SBAD_0000133901-mRNA-1"/>
    <property type="gene ID" value="SBAD_0000133901"/>
</dbReference>
<accession>A0A183ICD8</accession>
<feature type="domain" description="Strawberry notch helicase C" evidence="6">
    <location>
        <begin position="1017"/>
        <end position="1292"/>
    </location>
</feature>
<evidence type="ECO:0000259" key="6">
    <source>
        <dbReference type="Pfam" id="PF13871"/>
    </source>
</evidence>
<dbReference type="SUPFAM" id="SSF52540">
    <property type="entry name" value="P-loop containing nucleoside triphosphate hydrolases"/>
    <property type="match status" value="2"/>
</dbReference>
<dbReference type="GO" id="GO:0009967">
    <property type="term" value="P:positive regulation of signal transduction"/>
    <property type="evidence" value="ECO:0007669"/>
    <property type="project" value="UniProtKB-ARBA"/>
</dbReference>
<dbReference type="Pfam" id="PF25373">
    <property type="entry name" value="SBNO"/>
    <property type="match status" value="1"/>
</dbReference>
<evidence type="ECO:0000313" key="10">
    <source>
        <dbReference type="Proteomes" id="UP000270296"/>
    </source>
</evidence>
<dbReference type="Pfam" id="PF13871">
    <property type="entry name" value="Helicase_C_4"/>
    <property type="match status" value="1"/>
</dbReference>
<dbReference type="InterPro" id="IPR039187">
    <property type="entry name" value="SNO_AAA"/>
</dbReference>
<dbReference type="Proteomes" id="UP000270296">
    <property type="component" value="Unassembled WGS sequence"/>
</dbReference>
<keyword evidence="4" id="KW-0539">Nucleus</keyword>
<evidence type="ECO:0000313" key="9">
    <source>
        <dbReference type="EMBL" id="VDO93835.1"/>
    </source>
</evidence>
<sequence length="1524" mass="168115">MVSTARPSLLNRNRFGISGHDVNAPSACEATSVGFVPLLVTRCSVQKRSIGRNASSARASICYAYPSSEEDILSSALTAAGLHECVNVSQASSSLAAPANSGLSEKQSMAPLRSSSRNGACPLLTPAVSPCSVAEPVPGTSSASPSVVQRNVISDISAPLSAGKLMKVIDSTGKVCLAFTSRSSSGLKPVRIILKKDFSGVIPRKGVSAAGPVTGNGFDAVRLPVAGVIRPLSRTMARGLTFAAKDSFHGNALVATRVNAPRLHSYTQSIQRRQHLPKVPVVTSTTTVASSGAPYVMTPFLGAAAKQGFKYGYSNFNDGSSFDRNGVLGFDASTETSNSEEAEEDYELGHADTYSEYAPSKPIVRSGLSHPDSVVETSSLASVQPPDITYHAVIPEEVIDTGRLSALQLETIIYACQQHETFLLNGERTGYLIGDGPGVGKGRTIAGIIYENYLLGRKRSLWFSVSGDLKYDAERDLADIGASRIKVHALNKFKYSKISGKENGSVKKGVIFATYASLIGETQNAKQKYHSRVKQLLHWCGSNFDGVVVFDECHRAKNLVPTGSSKSTKTGLTVLELQKALPKARIIYASATGATEPRHMAYMARLGLWGSGKPFRDFNEFITAVERRGVGAMEIIAMDMKLRGLYLARQLSFNGVTFRVEEVPLSVDFIRTYDKSVKLWLEARKQFQIAADLIDLDKSRRKAMWGQFWAAHQRFFKYLCIAAKCIVIGLQSTGEARTLEQLDEYGGELTDFVSTAKGVFQSLVEKHFPAIDSSSKYKYTVRKTLFDQNDVDESLRNAGTDSVSSWKKNCISSFVVTRFLSACCFCIVSLRKRERQRPRVEQPDGERLSDDQSDSSSVKRSSDHSSSSSSDSEESESSEGSSGERDSSDAEEADSSDSEALNDSLNPFADDFSGDSADPWEEKMKTCKRQKKVRRKSRKRRKIESSNEEETANVENENDDTKATAEDDVVRTPSDLFNSTEFAPGRLATELGLNQAQVLKADLLAAIERLGDVLPPNTLDELINELGGPEYVAEMTGRKGRVVSKDDGQVQYELRNDGDVPLEMLNMAEKERFMNGTKRIAIISEAASSGISLQSDRRAKNQRRRVHITLELPWSADKAIQQFGRTHRSNQVNSPEYIFLISELAGEQRFASVVAKRLESLGALTHGDRRATESRDLSQFNVDTKYGRVALDVALKSVISYMSPIVQPPSGYEGDFFEDMKQYLEGIGLVVREGVTGAVSLEKDLNTFKFLNRILGLPVKTQNCLFQYFSDTLKEIIEQAKRDGRYDLGILDLGQKNDKVKKLETKVFVGQFQLGGLKTELHTVCVERGMPWSEAMEVYCEHMGEDDGFYACGNEKKTFIALVCAINKRHIDTGEKLFNLYRPNTGLNSRVETLSHIKQRYKKIMPEKAEAPWKELFAASSNQCQHMYWYGRCHTTAAGQICDFGRRRRNYYILSGSVMAVWNLVENMLSSLPGRRQARMQIVRVRAEQGQKIVGILIPSLCVQTLIQRLTAESSRVYVLCPKK</sequence>
<dbReference type="GO" id="GO:0005634">
    <property type="term" value="C:nucleus"/>
    <property type="evidence" value="ECO:0007669"/>
    <property type="project" value="UniProtKB-SubCell"/>
</dbReference>
<dbReference type="Pfam" id="PF13872">
    <property type="entry name" value="AAA_34"/>
    <property type="match status" value="1"/>
</dbReference>
<dbReference type="EMBL" id="UZAM01006773">
    <property type="protein sequence ID" value="VDO93835.1"/>
    <property type="molecule type" value="Genomic_DNA"/>
</dbReference>
<evidence type="ECO:0000256" key="2">
    <source>
        <dbReference type="ARBA" id="ARBA00006992"/>
    </source>
</evidence>
<evidence type="ECO:0000256" key="1">
    <source>
        <dbReference type="ARBA" id="ARBA00004123"/>
    </source>
</evidence>
<dbReference type="InterPro" id="IPR057332">
    <property type="entry name" value="SBNO_a/b_dom"/>
</dbReference>
<evidence type="ECO:0000256" key="5">
    <source>
        <dbReference type="SAM" id="MobiDB-lite"/>
    </source>
</evidence>
<keyword evidence="3" id="KW-0175">Coiled coil</keyword>
<reference evidence="9 10" key="2">
    <citation type="submission" date="2018-11" db="EMBL/GenBank/DDBJ databases">
        <authorList>
            <consortium name="Pathogen Informatics"/>
        </authorList>
    </citation>
    <scope>NUCLEOTIDE SEQUENCE [LARGE SCALE GENOMIC DNA]</scope>
</reference>
<dbReference type="GO" id="GO:0042393">
    <property type="term" value="F:histone binding"/>
    <property type="evidence" value="ECO:0007669"/>
    <property type="project" value="TreeGrafter"/>
</dbReference>